<accession>A0A7Y9LC62</accession>
<feature type="domain" description="Tetrapyrrole methylase" evidence="6">
    <location>
        <begin position="113"/>
        <end position="324"/>
    </location>
</feature>
<dbReference type="Gene3D" id="3.40.1010.10">
    <property type="entry name" value="Cobalt-precorrin-4 Transmethylase, Domain 1"/>
    <property type="match status" value="1"/>
</dbReference>
<name>A0A7Y9LC62_9ACTN</name>
<sequence length="350" mass="35359">MDEVGVAGCAVLVVGGGAGVLATVAALREARAVVTVAAEDVVASLEDLADRGLIRWHRGPVTEDLIRAAALVVAGSGDADHDQDLAERCERAGRPVRRLEVDQGAPGQAGGEVILVGGGPGDPGLLTVAGLAALRRADVIITDRLAPLASIAEARPGTEVIDVGKVPGGRSTRQESINALLIEHARAGRVAVRLKGGDNFVFGRGGEEWEACSEAGIPVTIVPGVSSATAVPGLAGIPVTHRELVQGFTVVTGHVPPDHPGSTLDWAGLARSGTTLVIMMGVATLPAIAAELIKHGMPADLPAATIADGGLPSMAVVRGPLERIGELTERAGIRPPAITVIGAVAGLSFG</sequence>
<dbReference type="GO" id="GO:0032259">
    <property type="term" value="P:methylation"/>
    <property type="evidence" value="ECO:0007669"/>
    <property type="project" value="UniProtKB-KW"/>
</dbReference>
<dbReference type="AlphaFoldDB" id="A0A7Y9LC62"/>
<evidence type="ECO:0000256" key="3">
    <source>
        <dbReference type="ARBA" id="ARBA00022679"/>
    </source>
</evidence>
<dbReference type="SUPFAM" id="SSF53790">
    <property type="entry name" value="Tetrapyrrole methylase"/>
    <property type="match status" value="1"/>
</dbReference>
<dbReference type="InterPro" id="IPR036291">
    <property type="entry name" value="NAD(P)-bd_dom_sf"/>
</dbReference>
<protein>
    <recommendedName>
        <fullName evidence="1">uroporphyrinogen-III C-methyltransferase</fullName>
        <ecNumber evidence="1">2.1.1.107</ecNumber>
    </recommendedName>
</protein>
<organism evidence="7 8">
    <name type="scientific">Microlunatus parietis</name>
    <dbReference type="NCBI Taxonomy" id="682979"/>
    <lineage>
        <taxon>Bacteria</taxon>
        <taxon>Bacillati</taxon>
        <taxon>Actinomycetota</taxon>
        <taxon>Actinomycetes</taxon>
        <taxon>Propionibacteriales</taxon>
        <taxon>Propionibacteriaceae</taxon>
        <taxon>Microlunatus</taxon>
    </lineage>
</organism>
<keyword evidence="4" id="KW-0949">S-adenosyl-L-methionine</keyword>
<dbReference type="SUPFAM" id="SSF51735">
    <property type="entry name" value="NAD(P)-binding Rossmann-fold domains"/>
    <property type="match status" value="1"/>
</dbReference>
<dbReference type="CDD" id="cd11642">
    <property type="entry name" value="SUMT"/>
    <property type="match status" value="1"/>
</dbReference>
<dbReference type="GO" id="GO:0019354">
    <property type="term" value="P:siroheme biosynthetic process"/>
    <property type="evidence" value="ECO:0007669"/>
    <property type="project" value="InterPro"/>
</dbReference>
<evidence type="ECO:0000256" key="4">
    <source>
        <dbReference type="ARBA" id="ARBA00022691"/>
    </source>
</evidence>
<dbReference type="InterPro" id="IPR000878">
    <property type="entry name" value="4pyrrol_Mease"/>
</dbReference>
<evidence type="ECO:0000256" key="2">
    <source>
        <dbReference type="ARBA" id="ARBA00022603"/>
    </source>
</evidence>
<reference evidence="7 8" key="1">
    <citation type="submission" date="2020-07" db="EMBL/GenBank/DDBJ databases">
        <title>Sequencing the genomes of 1000 actinobacteria strains.</title>
        <authorList>
            <person name="Klenk H.-P."/>
        </authorList>
    </citation>
    <scope>NUCLEOTIDE SEQUENCE [LARGE SCALE GENOMIC DNA]</scope>
    <source>
        <strain evidence="7 8">DSM 22083</strain>
    </source>
</reference>
<proteinExistence type="predicted"/>
<dbReference type="GO" id="GO:0004851">
    <property type="term" value="F:uroporphyrin-III C-methyltransferase activity"/>
    <property type="evidence" value="ECO:0007669"/>
    <property type="project" value="UniProtKB-EC"/>
</dbReference>
<dbReference type="NCBIfam" id="NF004790">
    <property type="entry name" value="PRK06136.1"/>
    <property type="match status" value="1"/>
</dbReference>
<keyword evidence="2 7" id="KW-0489">Methyltransferase</keyword>
<dbReference type="Gene3D" id="3.30.950.10">
    <property type="entry name" value="Methyltransferase, Cobalt-precorrin-4 Transmethylase, Domain 2"/>
    <property type="match status" value="1"/>
</dbReference>
<dbReference type="PANTHER" id="PTHR45790:SF3">
    <property type="entry name" value="S-ADENOSYL-L-METHIONINE-DEPENDENT UROPORPHYRINOGEN III METHYLTRANSFERASE, CHLOROPLASTIC"/>
    <property type="match status" value="1"/>
</dbReference>
<dbReference type="Pfam" id="PF00590">
    <property type="entry name" value="TP_methylase"/>
    <property type="match status" value="1"/>
</dbReference>
<evidence type="ECO:0000313" key="7">
    <source>
        <dbReference type="EMBL" id="NYE72482.1"/>
    </source>
</evidence>
<evidence type="ECO:0000313" key="8">
    <source>
        <dbReference type="Proteomes" id="UP000569914"/>
    </source>
</evidence>
<evidence type="ECO:0000256" key="1">
    <source>
        <dbReference type="ARBA" id="ARBA00012162"/>
    </source>
</evidence>
<dbReference type="NCBIfam" id="TIGR01469">
    <property type="entry name" value="cobA_cysG_Cterm"/>
    <property type="match status" value="1"/>
</dbReference>
<gene>
    <name evidence="7" type="ORF">BKA15_003811</name>
</gene>
<dbReference type="InterPro" id="IPR006366">
    <property type="entry name" value="CobA/CysG_C"/>
</dbReference>
<dbReference type="PANTHER" id="PTHR45790">
    <property type="entry name" value="SIROHEME SYNTHASE-RELATED"/>
    <property type="match status" value="1"/>
</dbReference>
<dbReference type="EMBL" id="JACCBU010000001">
    <property type="protein sequence ID" value="NYE72482.1"/>
    <property type="molecule type" value="Genomic_DNA"/>
</dbReference>
<dbReference type="Gene3D" id="3.40.50.720">
    <property type="entry name" value="NAD(P)-binding Rossmann-like Domain"/>
    <property type="match status" value="1"/>
</dbReference>
<dbReference type="Pfam" id="PF13241">
    <property type="entry name" value="NAD_binding_7"/>
    <property type="match status" value="1"/>
</dbReference>
<dbReference type="InterPro" id="IPR050161">
    <property type="entry name" value="Siro_Cobalamin_biosynth"/>
</dbReference>
<keyword evidence="5" id="KW-0627">Porphyrin biosynthesis</keyword>
<dbReference type="FunFam" id="3.40.1010.10:FF:000001">
    <property type="entry name" value="Siroheme synthase"/>
    <property type="match status" value="1"/>
</dbReference>
<evidence type="ECO:0000259" key="6">
    <source>
        <dbReference type="Pfam" id="PF00590"/>
    </source>
</evidence>
<dbReference type="InterPro" id="IPR014776">
    <property type="entry name" value="4pyrrole_Mease_sub2"/>
</dbReference>
<dbReference type="Proteomes" id="UP000569914">
    <property type="component" value="Unassembled WGS sequence"/>
</dbReference>
<dbReference type="InterPro" id="IPR035996">
    <property type="entry name" value="4pyrrol_Methylase_sf"/>
</dbReference>
<comment type="caution">
    <text evidence="7">The sequence shown here is derived from an EMBL/GenBank/DDBJ whole genome shotgun (WGS) entry which is preliminary data.</text>
</comment>
<evidence type="ECO:0000256" key="5">
    <source>
        <dbReference type="ARBA" id="ARBA00023244"/>
    </source>
</evidence>
<dbReference type="InterPro" id="IPR014777">
    <property type="entry name" value="4pyrrole_Mease_sub1"/>
</dbReference>
<keyword evidence="8" id="KW-1185">Reference proteome</keyword>
<keyword evidence="3 7" id="KW-0808">Transferase</keyword>
<dbReference type="EC" id="2.1.1.107" evidence="1"/>